<dbReference type="HOGENOM" id="CLU_1924187_0_0_9"/>
<dbReference type="RefSeq" id="WP_015755932.1">
    <property type="nucleotide sequence ID" value="NC_013216.1"/>
</dbReference>
<evidence type="ECO:0000313" key="1">
    <source>
        <dbReference type="EMBL" id="ACV61211.1"/>
    </source>
</evidence>
<dbReference type="Proteomes" id="UP000002217">
    <property type="component" value="Chromosome"/>
</dbReference>
<keyword evidence="2" id="KW-1185">Reference proteome</keyword>
<evidence type="ECO:0000313" key="2">
    <source>
        <dbReference type="Proteomes" id="UP000002217"/>
    </source>
</evidence>
<gene>
    <name evidence="1" type="ordered locus">Dtox_0258</name>
</gene>
<dbReference type="EMBL" id="CP001720">
    <property type="protein sequence ID" value="ACV61211.1"/>
    <property type="molecule type" value="Genomic_DNA"/>
</dbReference>
<accession>C8W3V7</accession>
<reference evidence="1 2" key="1">
    <citation type="journal article" date="2009" name="Stand. Genomic Sci.">
        <title>Complete genome sequence of Desulfotomaculum acetoxidans type strain (5575).</title>
        <authorList>
            <person name="Spring S."/>
            <person name="Lapidus A."/>
            <person name="Schroder M."/>
            <person name="Gleim D."/>
            <person name="Sims D."/>
            <person name="Meincke L."/>
            <person name="Glavina Del Rio T."/>
            <person name="Tice H."/>
            <person name="Copeland A."/>
            <person name="Cheng J.F."/>
            <person name="Lucas S."/>
            <person name="Chen F."/>
            <person name="Nolan M."/>
            <person name="Bruce D."/>
            <person name="Goodwin L."/>
            <person name="Pitluck S."/>
            <person name="Ivanova N."/>
            <person name="Mavromatis K."/>
            <person name="Mikhailova N."/>
            <person name="Pati A."/>
            <person name="Chen A."/>
            <person name="Palaniappan K."/>
            <person name="Land M."/>
            <person name="Hauser L."/>
            <person name="Chang Y.J."/>
            <person name="Jeffries C.D."/>
            <person name="Chain P."/>
            <person name="Saunders E."/>
            <person name="Brettin T."/>
            <person name="Detter J.C."/>
            <person name="Goker M."/>
            <person name="Bristow J."/>
            <person name="Eisen J.A."/>
            <person name="Markowitz V."/>
            <person name="Hugenholtz P."/>
            <person name="Kyrpides N.C."/>
            <person name="Klenk H.P."/>
            <person name="Han C."/>
        </authorList>
    </citation>
    <scope>NUCLEOTIDE SEQUENCE [LARGE SCALE GENOMIC DNA]</scope>
    <source>
        <strain evidence="2">ATCC 49208 / DSM 771 / VKM B-1644</strain>
    </source>
</reference>
<name>C8W3V7_DESAS</name>
<evidence type="ECO:0008006" key="3">
    <source>
        <dbReference type="Google" id="ProtNLM"/>
    </source>
</evidence>
<dbReference type="AlphaFoldDB" id="C8W3V7"/>
<dbReference type="KEGG" id="dae:Dtox_0258"/>
<protein>
    <recommendedName>
        <fullName evidence="3">DUF1573 domain-containing protein</fullName>
    </recommendedName>
</protein>
<dbReference type="OrthoDB" id="2988649at2"/>
<organism evidence="1 2">
    <name type="scientific">Desulfofarcimen acetoxidans (strain ATCC 49208 / DSM 771 / KCTC 5769 / VKM B-1644 / 5575)</name>
    <name type="common">Desulfotomaculum acetoxidans</name>
    <dbReference type="NCBI Taxonomy" id="485916"/>
    <lineage>
        <taxon>Bacteria</taxon>
        <taxon>Bacillati</taxon>
        <taxon>Bacillota</taxon>
        <taxon>Clostridia</taxon>
        <taxon>Eubacteriales</taxon>
        <taxon>Peptococcaceae</taxon>
        <taxon>Desulfofarcimen</taxon>
    </lineage>
</organism>
<dbReference type="STRING" id="485916.Dtox_0258"/>
<proteinExistence type="predicted"/>
<dbReference type="eggNOG" id="COG1694">
    <property type="taxonomic scope" value="Bacteria"/>
</dbReference>
<sequence length="132" mass="15017">MLKDLICDEFQNTVSESLVYHRSILDLLSKLQQANANISRDVIKAVTNCGCLQINAQKQAIPKDTPLGDLKRYFQTHLSGKACEHCQESIENQIGQHLFYIAAICNLLDINLYDVFIKKQKQMEILGMFNLS</sequence>